<dbReference type="VEuPathDB" id="FungiDB:ASPFODRAFT_34867"/>
<reference evidence="2" key="4">
    <citation type="submission" date="2021-02" db="EMBL/GenBank/DDBJ databases">
        <title>Aspergillus luchuensis mut. kawachii IFO 4304 genome sequence.</title>
        <authorList>
            <person name="Mori K."/>
            <person name="Kadooka C."/>
            <person name="Goto M."/>
            <person name="Futagami T."/>
        </authorList>
    </citation>
    <scope>NUCLEOTIDE SEQUENCE</scope>
    <source>
        <strain evidence="2">IFO 4308</strain>
    </source>
</reference>
<reference evidence="2" key="3">
    <citation type="submission" date="2021-01" db="EMBL/GenBank/DDBJ databases">
        <authorList>
            <consortium name="Aspergillus luchuensis mut. kawachii IFO 4304 genome sequencing consortium"/>
            <person name="Kazuki M."/>
            <person name="Futagami T."/>
        </authorList>
    </citation>
    <scope>NUCLEOTIDE SEQUENCE</scope>
    <source>
        <strain evidence="2">IFO 4308</strain>
    </source>
</reference>
<reference evidence="4" key="2">
    <citation type="submission" date="2016-02" db="EMBL/GenBank/DDBJ databases">
        <title>Genome sequencing of Aspergillus luchuensis NBRC 4314.</title>
        <authorList>
            <person name="Yamada O."/>
        </authorList>
    </citation>
    <scope>NUCLEOTIDE SEQUENCE [LARGE SCALE GENOMIC DNA]</scope>
    <source>
        <strain evidence="4">RIB 2604</strain>
    </source>
</reference>
<dbReference type="EMBL" id="AP024428">
    <property type="protein sequence ID" value="BCR99469.1"/>
    <property type="molecule type" value="Genomic_DNA"/>
</dbReference>
<evidence type="ECO:0000313" key="2">
    <source>
        <dbReference type="EMBL" id="BCR99469.1"/>
    </source>
</evidence>
<protein>
    <submittedName>
        <fullName evidence="3">Similar to An14g05110</fullName>
    </submittedName>
</protein>
<evidence type="ECO:0000313" key="3">
    <source>
        <dbReference type="EMBL" id="GAT19280.1"/>
    </source>
</evidence>
<feature type="signal peptide" evidence="1">
    <location>
        <begin position="1"/>
        <end position="20"/>
    </location>
</feature>
<evidence type="ECO:0000256" key="1">
    <source>
        <dbReference type="SAM" id="SignalP"/>
    </source>
</evidence>
<keyword evidence="1" id="KW-0732">Signal</keyword>
<dbReference type="Proteomes" id="UP000075230">
    <property type="component" value="Unassembled WGS sequence"/>
</dbReference>
<dbReference type="RefSeq" id="XP_041543232.1">
    <property type="nucleotide sequence ID" value="XM_041689560.1"/>
</dbReference>
<dbReference type="GeneID" id="64960791"/>
<evidence type="ECO:0000313" key="5">
    <source>
        <dbReference type="Proteomes" id="UP000661280"/>
    </source>
</evidence>
<dbReference type="EMBL" id="BCWF01000004">
    <property type="protein sequence ID" value="GAT19280.1"/>
    <property type="molecule type" value="Genomic_DNA"/>
</dbReference>
<dbReference type="AlphaFoldDB" id="A0A146EZ84"/>
<dbReference type="OrthoDB" id="4510104at2759"/>
<dbReference type="KEGG" id="aluc:AKAW2_41152S"/>
<keyword evidence="5" id="KW-1185">Reference proteome</keyword>
<reference evidence="3 4" key="1">
    <citation type="journal article" date="2016" name="DNA Res.">
        <title>Genome sequence of Aspergillus luchuensis NBRC 4314.</title>
        <authorList>
            <person name="Yamada O."/>
            <person name="Machida M."/>
            <person name="Hosoyama A."/>
            <person name="Goto M."/>
            <person name="Takahashi T."/>
            <person name="Futagami T."/>
            <person name="Yamagata Y."/>
            <person name="Takeuchi M."/>
            <person name="Kobayashi T."/>
            <person name="Koike H."/>
            <person name="Abe K."/>
            <person name="Asai K."/>
            <person name="Arita M."/>
            <person name="Fujita N."/>
            <person name="Fukuda K."/>
            <person name="Higa K."/>
            <person name="Horikawa H."/>
            <person name="Ishikawa T."/>
            <person name="Jinno K."/>
            <person name="Kato Y."/>
            <person name="Kirimura K."/>
            <person name="Mizutani O."/>
            <person name="Nakasone K."/>
            <person name="Sano M."/>
            <person name="Shiraishi Y."/>
            <person name="Tsukahara M."/>
            <person name="Gomi K."/>
        </authorList>
    </citation>
    <scope>NUCLEOTIDE SEQUENCE [LARGE SCALE GENOMIC DNA]</scope>
    <source>
        <strain evidence="3 4">RIB 2604</strain>
    </source>
</reference>
<name>A0A146EZ84_ASPKA</name>
<accession>A0A146EZ84</accession>
<feature type="chain" id="PRO_5042682228" evidence="1">
    <location>
        <begin position="21"/>
        <end position="186"/>
    </location>
</feature>
<sequence length="186" mass="19937">MNLLPLLLTLTTFLLPFTTAFTSTFQNCQNLNRLNQTVHRVHPLLEKFSSVHASSQSQSAVTTTTTTLANGTAITVTNTTSSSSSAAVERIEGVRALLLSSQEKIYGRLSNCSSDAVLAPRDVLVKGSSVKRDDDDDGSCTLTDVLDQLVDTLECVLSFATGLLGTILDGVFDLLKDVIEGVEKLL</sequence>
<organism evidence="3 4">
    <name type="scientific">Aspergillus kawachii</name>
    <name type="common">White koji mold</name>
    <name type="synonym">Aspergillus awamori var. kawachi</name>
    <dbReference type="NCBI Taxonomy" id="1069201"/>
    <lineage>
        <taxon>Eukaryota</taxon>
        <taxon>Fungi</taxon>
        <taxon>Dikarya</taxon>
        <taxon>Ascomycota</taxon>
        <taxon>Pezizomycotina</taxon>
        <taxon>Eurotiomycetes</taxon>
        <taxon>Eurotiomycetidae</taxon>
        <taxon>Eurotiales</taxon>
        <taxon>Aspergillaceae</taxon>
        <taxon>Aspergillus</taxon>
        <taxon>Aspergillus subgen. Circumdati</taxon>
    </lineage>
</organism>
<proteinExistence type="predicted"/>
<evidence type="ECO:0000313" key="4">
    <source>
        <dbReference type="Proteomes" id="UP000075230"/>
    </source>
</evidence>
<dbReference type="Proteomes" id="UP000661280">
    <property type="component" value="Chromosome 4"/>
</dbReference>
<gene>
    <name evidence="2" type="ORF">AKAW2_41152S</name>
    <name evidence="3" type="ORF">RIB2604_00402150</name>
</gene>